<keyword evidence="5" id="KW-0547">Nucleotide-binding</keyword>
<dbReference type="PROSITE" id="PS00108">
    <property type="entry name" value="PROTEIN_KINASE_ST"/>
    <property type="match status" value="1"/>
</dbReference>
<feature type="non-terminal residue" evidence="10">
    <location>
        <position position="199"/>
    </location>
</feature>
<evidence type="ECO:0000256" key="4">
    <source>
        <dbReference type="ARBA" id="ARBA00022679"/>
    </source>
</evidence>
<evidence type="ECO:0000313" key="10">
    <source>
        <dbReference type="EMBL" id="KAJ3029217.1"/>
    </source>
</evidence>
<proteinExistence type="inferred from homology"/>
<dbReference type="Gene3D" id="1.10.510.10">
    <property type="entry name" value="Transferase(Phosphotransferase) domain 1"/>
    <property type="match status" value="1"/>
</dbReference>
<name>A0AAD5S034_9FUNG</name>
<organism evidence="10 11">
    <name type="scientific">Rhizophlyctis rosea</name>
    <dbReference type="NCBI Taxonomy" id="64517"/>
    <lineage>
        <taxon>Eukaryota</taxon>
        <taxon>Fungi</taxon>
        <taxon>Fungi incertae sedis</taxon>
        <taxon>Chytridiomycota</taxon>
        <taxon>Chytridiomycota incertae sedis</taxon>
        <taxon>Chytridiomycetes</taxon>
        <taxon>Rhizophlyctidales</taxon>
        <taxon>Rhizophlyctidaceae</taxon>
        <taxon>Rhizophlyctis</taxon>
    </lineage>
</organism>
<dbReference type="FunFam" id="1.10.510.10:FF:000624">
    <property type="entry name" value="Mitogen-activated protein kinase"/>
    <property type="match status" value="1"/>
</dbReference>
<dbReference type="Proteomes" id="UP001212841">
    <property type="component" value="Unassembled WGS sequence"/>
</dbReference>
<evidence type="ECO:0000256" key="1">
    <source>
        <dbReference type="ARBA" id="ARBA00004123"/>
    </source>
</evidence>
<dbReference type="SUPFAM" id="SSF56112">
    <property type="entry name" value="Protein kinase-like (PK-like)"/>
    <property type="match status" value="1"/>
</dbReference>
<reference evidence="10" key="1">
    <citation type="submission" date="2020-05" db="EMBL/GenBank/DDBJ databases">
        <title>Phylogenomic resolution of chytrid fungi.</title>
        <authorList>
            <person name="Stajich J.E."/>
            <person name="Amses K."/>
            <person name="Simmons R."/>
            <person name="Seto K."/>
            <person name="Myers J."/>
            <person name="Bonds A."/>
            <person name="Quandt C.A."/>
            <person name="Barry K."/>
            <person name="Liu P."/>
            <person name="Grigoriev I."/>
            <person name="Longcore J.E."/>
            <person name="James T.Y."/>
        </authorList>
    </citation>
    <scope>NUCLEOTIDE SEQUENCE</scope>
    <source>
        <strain evidence="10">JEL0318</strain>
    </source>
</reference>
<sequence>MVLEFLRGDLQGFLRLKESKLEVRHIKLLARQMFEGLDYLHSNNVIHRDMKGANLLITERGELKIADFGLAREKDGREGYQYTNRVVTMWYRCPELLLGSTRYGGEIDVWSAGCILAEMYLHTALFPGTDELTQLTAVVSILGPPPASALPTLMKYEWYQFLNPNQCYPRVFERVMSDAKFVPECWREAQSHPARTAVE</sequence>
<evidence type="ECO:0000256" key="8">
    <source>
        <dbReference type="ARBA" id="ARBA00023242"/>
    </source>
</evidence>
<feature type="domain" description="Protein kinase" evidence="9">
    <location>
        <begin position="1"/>
        <end position="199"/>
    </location>
</feature>
<keyword evidence="6 10" id="KW-0418">Kinase</keyword>
<evidence type="ECO:0000313" key="11">
    <source>
        <dbReference type="Proteomes" id="UP001212841"/>
    </source>
</evidence>
<gene>
    <name evidence="10" type="primary">CTK1</name>
    <name evidence="10" type="ORF">HK097_005839</name>
</gene>
<evidence type="ECO:0000259" key="9">
    <source>
        <dbReference type="PROSITE" id="PS50011"/>
    </source>
</evidence>
<dbReference type="EMBL" id="JADGJD010002731">
    <property type="protein sequence ID" value="KAJ3029217.1"/>
    <property type="molecule type" value="Genomic_DNA"/>
</dbReference>
<comment type="caution">
    <text evidence="10">The sequence shown here is derived from an EMBL/GenBank/DDBJ whole genome shotgun (WGS) entry which is preliminary data.</text>
</comment>
<dbReference type="GO" id="GO:0005524">
    <property type="term" value="F:ATP binding"/>
    <property type="evidence" value="ECO:0007669"/>
    <property type="project" value="UniProtKB-KW"/>
</dbReference>
<evidence type="ECO:0000256" key="5">
    <source>
        <dbReference type="ARBA" id="ARBA00022741"/>
    </source>
</evidence>
<keyword evidence="8" id="KW-0539">Nucleus</keyword>
<accession>A0AAD5S034</accession>
<evidence type="ECO:0000256" key="6">
    <source>
        <dbReference type="ARBA" id="ARBA00022777"/>
    </source>
</evidence>
<dbReference type="InterPro" id="IPR000719">
    <property type="entry name" value="Prot_kinase_dom"/>
</dbReference>
<keyword evidence="3" id="KW-0723">Serine/threonine-protein kinase</keyword>
<keyword evidence="11" id="KW-1185">Reference proteome</keyword>
<dbReference type="AlphaFoldDB" id="A0AAD5S034"/>
<dbReference type="PROSITE" id="PS50011">
    <property type="entry name" value="PROTEIN_KINASE_DOM"/>
    <property type="match status" value="1"/>
</dbReference>
<evidence type="ECO:0000256" key="3">
    <source>
        <dbReference type="ARBA" id="ARBA00022527"/>
    </source>
</evidence>
<comment type="similarity">
    <text evidence="2">Belongs to the protein kinase superfamily. CMGC Ser/Thr protein kinase family. CDC2/CDKX subfamily.</text>
</comment>
<keyword evidence="4" id="KW-0808">Transferase</keyword>
<evidence type="ECO:0000256" key="7">
    <source>
        <dbReference type="ARBA" id="ARBA00022840"/>
    </source>
</evidence>
<dbReference type="GO" id="GO:0008353">
    <property type="term" value="F:RNA polymerase II CTD heptapeptide repeat kinase activity"/>
    <property type="evidence" value="ECO:0007669"/>
    <property type="project" value="TreeGrafter"/>
</dbReference>
<dbReference type="GO" id="GO:0030332">
    <property type="term" value="F:cyclin binding"/>
    <property type="evidence" value="ECO:0007669"/>
    <property type="project" value="TreeGrafter"/>
</dbReference>
<keyword evidence="7" id="KW-0067">ATP-binding</keyword>
<dbReference type="Pfam" id="PF00069">
    <property type="entry name" value="Pkinase"/>
    <property type="match status" value="1"/>
</dbReference>
<dbReference type="GO" id="GO:0032968">
    <property type="term" value="P:positive regulation of transcription elongation by RNA polymerase II"/>
    <property type="evidence" value="ECO:0007669"/>
    <property type="project" value="TreeGrafter"/>
</dbReference>
<evidence type="ECO:0000256" key="2">
    <source>
        <dbReference type="ARBA" id="ARBA00006485"/>
    </source>
</evidence>
<dbReference type="PANTHER" id="PTHR24056">
    <property type="entry name" value="CELL DIVISION PROTEIN KINASE"/>
    <property type="match status" value="1"/>
</dbReference>
<dbReference type="InterPro" id="IPR011009">
    <property type="entry name" value="Kinase-like_dom_sf"/>
</dbReference>
<comment type="subcellular location">
    <subcellularLocation>
        <location evidence="1">Nucleus</location>
    </subcellularLocation>
</comment>
<dbReference type="InterPro" id="IPR008271">
    <property type="entry name" value="Ser/Thr_kinase_AS"/>
</dbReference>
<dbReference type="PANTHER" id="PTHR24056:SF546">
    <property type="entry name" value="CYCLIN-DEPENDENT KINASE 12"/>
    <property type="match status" value="1"/>
</dbReference>
<protein>
    <submittedName>
        <fullName evidence="10">Kinase subunit of RNA polymerase II carboxy-terminal domain kinase I</fullName>
    </submittedName>
</protein>
<dbReference type="InterPro" id="IPR050108">
    <property type="entry name" value="CDK"/>
</dbReference>
<dbReference type="GO" id="GO:0008024">
    <property type="term" value="C:cyclin/CDK positive transcription elongation factor complex"/>
    <property type="evidence" value="ECO:0007669"/>
    <property type="project" value="TreeGrafter"/>
</dbReference>
<dbReference type="SMART" id="SM00220">
    <property type="entry name" value="S_TKc"/>
    <property type="match status" value="1"/>
</dbReference>